<dbReference type="AlphaFoldDB" id="A0A2T3KMX1"/>
<dbReference type="EMBL" id="PYNF01000002">
    <property type="protein sequence ID" value="PSV01141.1"/>
    <property type="molecule type" value="Genomic_DNA"/>
</dbReference>
<sequence>MRIKTVIKNTVFSSVAVAITACLSASAIADDSVIQMNNQNETYTCSAGELNTFIRASTTSLFAAPEVPNAKAFTEAKAQGAGENGASKDDCMTLFSDLSAMEDLQKVMKLIQTFSLPTMPSMDGVAVAAQALAKRMVDMAMNSVCNAATKKAAMGVINKVMERQAGFDINDVKSFDSKKYAKDLATEHATSLLRSKGIDDRLITPSKYKSMFDDNVNTEKNKAVDAMFK</sequence>
<gene>
    <name evidence="2" type="ORF">C9J27_03720</name>
</gene>
<protein>
    <submittedName>
        <fullName evidence="2">Uncharacterized protein</fullName>
    </submittedName>
</protein>
<proteinExistence type="predicted"/>
<dbReference type="Proteomes" id="UP000241426">
    <property type="component" value="Unassembled WGS sequence"/>
</dbReference>
<name>A0A2T3KMX1_9GAMM</name>
<reference evidence="2 3" key="1">
    <citation type="submission" date="2018-01" db="EMBL/GenBank/DDBJ databases">
        <title>Whole genome sequencing of Histamine producing bacteria.</title>
        <authorList>
            <person name="Butler K."/>
        </authorList>
    </citation>
    <scope>NUCLEOTIDE SEQUENCE [LARGE SCALE GENOMIC DNA]</scope>
    <source>
        <strain evidence="2 3">FS-7.2</strain>
    </source>
</reference>
<evidence type="ECO:0000313" key="2">
    <source>
        <dbReference type="EMBL" id="PSV01141.1"/>
    </source>
</evidence>
<feature type="signal peptide" evidence="1">
    <location>
        <begin position="1"/>
        <end position="29"/>
    </location>
</feature>
<keyword evidence="1" id="KW-0732">Signal</keyword>
<accession>A0A2T3KMX1</accession>
<evidence type="ECO:0000313" key="3">
    <source>
        <dbReference type="Proteomes" id="UP000241426"/>
    </source>
</evidence>
<dbReference type="RefSeq" id="WP_107288868.1">
    <property type="nucleotide sequence ID" value="NZ_PYNF01000002.1"/>
</dbReference>
<feature type="chain" id="PRO_5015413640" evidence="1">
    <location>
        <begin position="30"/>
        <end position="229"/>
    </location>
</feature>
<evidence type="ECO:0000256" key="1">
    <source>
        <dbReference type="SAM" id="SignalP"/>
    </source>
</evidence>
<dbReference type="PROSITE" id="PS51257">
    <property type="entry name" value="PROKAR_LIPOPROTEIN"/>
    <property type="match status" value="1"/>
</dbReference>
<organism evidence="2 3">
    <name type="scientific">Photobacterium kishitanii</name>
    <dbReference type="NCBI Taxonomy" id="318456"/>
    <lineage>
        <taxon>Bacteria</taxon>
        <taxon>Pseudomonadati</taxon>
        <taxon>Pseudomonadota</taxon>
        <taxon>Gammaproteobacteria</taxon>
        <taxon>Vibrionales</taxon>
        <taxon>Vibrionaceae</taxon>
        <taxon>Photobacterium</taxon>
    </lineage>
</organism>
<comment type="caution">
    <text evidence="2">The sequence shown here is derived from an EMBL/GenBank/DDBJ whole genome shotgun (WGS) entry which is preliminary data.</text>
</comment>